<name>A0A8X8IEF2_9BACT</name>
<reference evidence="3 4" key="1">
    <citation type="submission" date="2016-10" db="EMBL/GenBank/DDBJ databases">
        <authorList>
            <person name="Varghese N."/>
            <person name="Submissions S."/>
        </authorList>
    </citation>
    <scope>NUCLEOTIDE SEQUENCE [LARGE SCALE GENOMIC DNA]</scope>
    <source>
        <strain evidence="3 4">DSM 25353</strain>
    </source>
</reference>
<organism evidence="3 4">
    <name type="scientific">Hydrobacter penzbergensis</name>
    <dbReference type="NCBI Taxonomy" id="1235997"/>
    <lineage>
        <taxon>Bacteria</taxon>
        <taxon>Pseudomonadati</taxon>
        <taxon>Bacteroidota</taxon>
        <taxon>Chitinophagia</taxon>
        <taxon>Chitinophagales</taxon>
        <taxon>Chitinophagaceae</taxon>
        <taxon>Hydrobacter</taxon>
    </lineage>
</organism>
<sequence>MEKKRNIVAGSILAGAMIAVSGIAANAAGTFHYNNMGSGEAVRGNLLSRTAVSRSLELKCGEKGKADSTMGKKGKDGKCGEGKCGEGKCGSHKKDGKKANKTKDKSGKTKSGM</sequence>
<feature type="region of interest" description="Disordered" evidence="1">
    <location>
        <begin position="62"/>
        <end position="113"/>
    </location>
</feature>
<dbReference type="RefSeq" id="WP_139173829.1">
    <property type="nucleotide sequence ID" value="NZ_FNNO01000002.1"/>
</dbReference>
<feature type="signal peptide" evidence="2">
    <location>
        <begin position="1"/>
        <end position="27"/>
    </location>
</feature>
<accession>A0A8X8IEF2</accession>
<protein>
    <recommendedName>
        <fullName evidence="5">Low-complexity protein</fullName>
    </recommendedName>
</protein>
<feature type="compositionally biased region" description="Basic and acidic residues" evidence="1">
    <location>
        <begin position="97"/>
        <end position="107"/>
    </location>
</feature>
<evidence type="ECO:0000256" key="1">
    <source>
        <dbReference type="SAM" id="MobiDB-lite"/>
    </source>
</evidence>
<comment type="caution">
    <text evidence="3">The sequence shown here is derived from an EMBL/GenBank/DDBJ whole genome shotgun (WGS) entry which is preliminary data.</text>
</comment>
<evidence type="ECO:0000313" key="4">
    <source>
        <dbReference type="Proteomes" id="UP000198711"/>
    </source>
</evidence>
<dbReference type="EMBL" id="FNNO01000002">
    <property type="protein sequence ID" value="SDW39263.1"/>
    <property type="molecule type" value="Genomic_DNA"/>
</dbReference>
<keyword evidence="4" id="KW-1185">Reference proteome</keyword>
<gene>
    <name evidence="3" type="ORF">SAMN05444410_102192</name>
</gene>
<proteinExistence type="predicted"/>
<feature type="compositionally biased region" description="Basic and acidic residues" evidence="1">
    <location>
        <begin position="73"/>
        <end position="86"/>
    </location>
</feature>
<dbReference type="Proteomes" id="UP000198711">
    <property type="component" value="Unassembled WGS sequence"/>
</dbReference>
<evidence type="ECO:0008006" key="5">
    <source>
        <dbReference type="Google" id="ProtNLM"/>
    </source>
</evidence>
<evidence type="ECO:0000256" key="2">
    <source>
        <dbReference type="SAM" id="SignalP"/>
    </source>
</evidence>
<evidence type="ECO:0000313" key="3">
    <source>
        <dbReference type="EMBL" id="SDW39263.1"/>
    </source>
</evidence>
<keyword evidence="2" id="KW-0732">Signal</keyword>
<dbReference type="AlphaFoldDB" id="A0A8X8IEF2"/>
<feature type="chain" id="PRO_5036485271" description="Low-complexity protein" evidence="2">
    <location>
        <begin position="28"/>
        <end position="113"/>
    </location>
</feature>